<dbReference type="STRING" id="93759.A0A1R3JYL8"/>
<dbReference type="EMBL" id="AWUE01015023">
    <property type="protein sequence ID" value="OMO99924.1"/>
    <property type="molecule type" value="Genomic_DNA"/>
</dbReference>
<gene>
    <name evidence="5" type="ORF">COLO4_13036</name>
</gene>
<dbReference type="PANTHER" id="PTHR42908:SF10">
    <property type="entry name" value="EUKARYOTIC TRANSLATION ELONGATION FACTOR 2"/>
    <property type="match status" value="1"/>
</dbReference>
<dbReference type="AlphaFoldDB" id="A0A1R3JYL8"/>
<protein>
    <recommendedName>
        <fullName evidence="4">Elongation factor EFG domain-containing protein</fullName>
    </recommendedName>
</protein>
<organism evidence="5 6">
    <name type="scientific">Corchorus olitorius</name>
    <dbReference type="NCBI Taxonomy" id="93759"/>
    <lineage>
        <taxon>Eukaryota</taxon>
        <taxon>Viridiplantae</taxon>
        <taxon>Streptophyta</taxon>
        <taxon>Embryophyta</taxon>
        <taxon>Tracheophyta</taxon>
        <taxon>Spermatophyta</taxon>
        <taxon>Magnoliopsida</taxon>
        <taxon>eudicotyledons</taxon>
        <taxon>Gunneridae</taxon>
        <taxon>Pentapetalae</taxon>
        <taxon>rosids</taxon>
        <taxon>malvids</taxon>
        <taxon>Malvales</taxon>
        <taxon>Malvaceae</taxon>
        <taxon>Grewioideae</taxon>
        <taxon>Apeibeae</taxon>
        <taxon>Corchorus</taxon>
    </lineage>
</organism>
<proteinExistence type="predicted"/>
<evidence type="ECO:0000256" key="2">
    <source>
        <dbReference type="ARBA" id="ARBA00022768"/>
    </source>
</evidence>
<dbReference type="InterPro" id="IPR000640">
    <property type="entry name" value="EFG_V-like"/>
</dbReference>
<dbReference type="InterPro" id="IPR035647">
    <property type="entry name" value="EFG_III/V"/>
</dbReference>
<dbReference type="PANTHER" id="PTHR42908">
    <property type="entry name" value="TRANSLATION ELONGATION FACTOR-RELATED"/>
    <property type="match status" value="1"/>
</dbReference>
<dbReference type="GO" id="GO:1990904">
    <property type="term" value="C:ribonucleoprotein complex"/>
    <property type="evidence" value="ECO:0007669"/>
    <property type="project" value="TreeGrafter"/>
</dbReference>
<dbReference type="OrthoDB" id="203at2759"/>
<evidence type="ECO:0000313" key="6">
    <source>
        <dbReference type="Proteomes" id="UP000187203"/>
    </source>
</evidence>
<keyword evidence="3" id="KW-0648">Protein biosynthesis</keyword>
<dbReference type="GO" id="GO:0003924">
    <property type="term" value="F:GTPase activity"/>
    <property type="evidence" value="ECO:0007669"/>
    <property type="project" value="TreeGrafter"/>
</dbReference>
<dbReference type="SUPFAM" id="SSF54980">
    <property type="entry name" value="EF-G C-terminal domain-like"/>
    <property type="match status" value="1"/>
</dbReference>
<evidence type="ECO:0000313" key="5">
    <source>
        <dbReference type="EMBL" id="OMO99924.1"/>
    </source>
</evidence>
<dbReference type="Proteomes" id="UP000187203">
    <property type="component" value="Unassembled WGS sequence"/>
</dbReference>
<dbReference type="Pfam" id="PF00679">
    <property type="entry name" value="EFG_C"/>
    <property type="match status" value="1"/>
</dbReference>
<evidence type="ECO:0000259" key="4">
    <source>
        <dbReference type="Pfam" id="PF00679"/>
    </source>
</evidence>
<keyword evidence="1" id="KW-0963">Cytoplasm</keyword>
<dbReference type="InterPro" id="IPR014721">
    <property type="entry name" value="Ribsml_uS5_D2-typ_fold_subgr"/>
</dbReference>
<feature type="domain" description="Elongation factor EFG" evidence="4">
    <location>
        <begin position="40"/>
        <end position="77"/>
    </location>
</feature>
<evidence type="ECO:0000256" key="3">
    <source>
        <dbReference type="ARBA" id="ARBA00022917"/>
    </source>
</evidence>
<name>A0A1R3JYL8_9ROSI</name>
<dbReference type="Gene3D" id="3.30.230.10">
    <property type="match status" value="1"/>
</dbReference>
<comment type="caution">
    <text evidence="5">The sequence shown here is derived from an EMBL/GenBank/DDBJ whole genome shotgun (WGS) entry which is preliminary data.</text>
</comment>
<evidence type="ECO:0000256" key="1">
    <source>
        <dbReference type="ARBA" id="ARBA00022490"/>
    </source>
</evidence>
<dbReference type="GO" id="GO:0005829">
    <property type="term" value="C:cytosol"/>
    <property type="evidence" value="ECO:0007669"/>
    <property type="project" value="TreeGrafter"/>
</dbReference>
<dbReference type="GO" id="GO:0043022">
    <property type="term" value="F:ribosome binding"/>
    <property type="evidence" value="ECO:0007669"/>
    <property type="project" value="TreeGrafter"/>
</dbReference>
<dbReference type="Gene3D" id="3.30.70.240">
    <property type="match status" value="1"/>
</dbReference>
<reference evidence="6" key="1">
    <citation type="submission" date="2013-09" db="EMBL/GenBank/DDBJ databases">
        <title>Corchorus olitorius genome sequencing.</title>
        <authorList>
            <person name="Alam M."/>
            <person name="Haque M.S."/>
            <person name="Islam M.S."/>
            <person name="Emdad E.M."/>
            <person name="Islam M.M."/>
            <person name="Ahmed B."/>
            <person name="Halim A."/>
            <person name="Hossen Q.M.M."/>
            <person name="Hossain M.Z."/>
            <person name="Ahmed R."/>
            <person name="Khan M.M."/>
            <person name="Islam R."/>
            <person name="Rashid M.M."/>
            <person name="Khan S.A."/>
            <person name="Rahman M.S."/>
            <person name="Alam M."/>
            <person name="Yahiya A.S."/>
            <person name="Khan M.S."/>
            <person name="Azam M.S."/>
            <person name="Haque T."/>
            <person name="Lashkar M.Z.H."/>
            <person name="Akhand A.I."/>
            <person name="Morshed G."/>
            <person name="Roy S."/>
            <person name="Uddin K.S."/>
            <person name="Rabeya T."/>
            <person name="Hossain A.S."/>
            <person name="Chowdhury A."/>
            <person name="Snigdha A.R."/>
            <person name="Mortoza M.S."/>
            <person name="Matin S.A."/>
            <person name="Hoque S.M.E."/>
            <person name="Islam M.K."/>
            <person name="Roy D.K."/>
            <person name="Haider R."/>
            <person name="Moosa M.M."/>
            <person name="Elias S.M."/>
            <person name="Hasan A.M."/>
            <person name="Jahan S."/>
            <person name="Shafiuddin M."/>
            <person name="Mahmood N."/>
            <person name="Shommy N.S."/>
        </authorList>
    </citation>
    <scope>NUCLEOTIDE SEQUENCE [LARGE SCALE GENOMIC DNA]</scope>
    <source>
        <strain evidence="6">cv. O-4</strain>
    </source>
</reference>
<sequence length="142" mass="16320">MRGVCFEVLDAVLQADADTKEIIPTVRKVCYAFLLTASPRLLEPVHLIQIQAPKKFRGDIYSMLEQRRGECLSAEKSNPLSFKVYFLSLSLFGFLEHCGMQHQGRLTSDRAFLITAIWCQAIPCKLEPWLRIWSFKLEGERV</sequence>
<keyword evidence="6" id="KW-1185">Reference proteome</keyword>
<dbReference type="GO" id="GO:0003746">
    <property type="term" value="F:translation elongation factor activity"/>
    <property type="evidence" value="ECO:0007669"/>
    <property type="project" value="UniProtKB-KW"/>
</dbReference>
<keyword evidence="2" id="KW-0251">Elongation factor</keyword>
<accession>A0A1R3JYL8</accession>